<gene>
    <name evidence="3" type="primary">LOC113872347</name>
</gene>
<dbReference type="CDD" id="cd04465">
    <property type="entry name" value="S1_RPS1_repeat_ec2_hs2"/>
    <property type="match status" value="1"/>
</dbReference>
<feature type="domain" description="S1 motif" evidence="1">
    <location>
        <begin position="317"/>
        <end position="385"/>
    </location>
</feature>
<dbReference type="GO" id="GO:0043489">
    <property type="term" value="P:RNA stabilization"/>
    <property type="evidence" value="ECO:0007669"/>
    <property type="project" value="TreeGrafter"/>
</dbReference>
<sequence length="531" mass="59927">MPFILHPCKFLCFPKCTKPVKDISVFSSTFIKKPHNNPTKNPSPTPQKFYSFDKFVFCNPRASLVSKKYSILGDTHFTFCSKNDGFDGFSSDFSQEAIEDGTQELESEKLELLNKPSPVRVAEESSSEVEMDQEEPSKEEALAPFLKFFKGNDSVKDFEQDGEVLGVSEEKDDVGGDNKEEEKKVNVEYYEPKPGDFVVGVVVSGNENKLDVNVGADLLGTMLTKEVLPLYGKEMENLLCDVNKNAESFMVHGKMGIVKNEEAISGVPVPGRPVVETGTILFAEVLGRTLSGRPLLSTRRLFRRIAWHRVRQIKQLNEPIEVSITEWNTGGLLTRIEGLRAFLPKAELIKRVNSFTELKENVGRRMYVQITRIDEAKNNLMLSEKEAWEKLYLREGTLLDGTVKKIFPYGAQIKLGKTNRSGLLHVSNITRADITSVNDILSIDQSVKVLVLKSMFPNKISLSIADLESEPGLFLSNKERVFLEADMMAKKYKQKLPPAIITRQLEPLSTSGLPFENEALYANWKWFKFEK</sequence>
<dbReference type="SMART" id="SM00316">
    <property type="entry name" value="S1"/>
    <property type="match status" value="2"/>
</dbReference>
<reference evidence="2" key="1">
    <citation type="journal article" date="2019" name="Toxins">
        <title>Detection of Abrin-Like and Prepropulchellin-Like Toxin Genes and Transcripts Using Whole Genome Sequencing and Full-Length Transcript Sequencing of Abrus precatorius.</title>
        <authorList>
            <person name="Hovde B.T."/>
            <person name="Daligault H.E."/>
            <person name="Hanschen E.R."/>
            <person name="Kunde Y.A."/>
            <person name="Johnson M.B."/>
            <person name="Starkenburg S.R."/>
            <person name="Johnson S.L."/>
        </authorList>
    </citation>
    <scope>NUCLEOTIDE SEQUENCE [LARGE SCALE GENOMIC DNA]</scope>
</reference>
<dbReference type="GeneID" id="113872347"/>
<evidence type="ECO:0000313" key="2">
    <source>
        <dbReference type="Proteomes" id="UP000694853"/>
    </source>
</evidence>
<evidence type="ECO:0000313" key="3">
    <source>
        <dbReference type="RefSeq" id="XP_027365641.1"/>
    </source>
</evidence>
<organism evidence="2 3">
    <name type="scientific">Abrus precatorius</name>
    <name type="common">Indian licorice</name>
    <name type="synonym">Glycine abrus</name>
    <dbReference type="NCBI Taxonomy" id="3816"/>
    <lineage>
        <taxon>Eukaryota</taxon>
        <taxon>Viridiplantae</taxon>
        <taxon>Streptophyta</taxon>
        <taxon>Embryophyta</taxon>
        <taxon>Tracheophyta</taxon>
        <taxon>Spermatophyta</taxon>
        <taxon>Magnoliopsida</taxon>
        <taxon>eudicotyledons</taxon>
        <taxon>Gunneridae</taxon>
        <taxon>Pentapetalae</taxon>
        <taxon>rosids</taxon>
        <taxon>fabids</taxon>
        <taxon>Fabales</taxon>
        <taxon>Fabaceae</taxon>
        <taxon>Papilionoideae</taxon>
        <taxon>50 kb inversion clade</taxon>
        <taxon>NPAAA clade</taxon>
        <taxon>indigoferoid/millettioid clade</taxon>
        <taxon>Abreae</taxon>
        <taxon>Abrus</taxon>
    </lineage>
</organism>
<evidence type="ECO:0000259" key="1">
    <source>
        <dbReference type="PROSITE" id="PS50126"/>
    </source>
</evidence>
<dbReference type="RefSeq" id="XP_027365641.1">
    <property type="nucleotide sequence ID" value="XM_027509840.1"/>
</dbReference>
<proteinExistence type="predicted"/>
<protein>
    <submittedName>
        <fullName evidence="3">Uncharacterized protein LOC113872347</fullName>
    </submittedName>
</protein>
<reference evidence="3" key="2">
    <citation type="submission" date="2025-08" db="UniProtKB">
        <authorList>
            <consortium name="RefSeq"/>
        </authorList>
    </citation>
    <scope>IDENTIFICATION</scope>
    <source>
        <tissue evidence="3">Young leaves</tissue>
    </source>
</reference>
<dbReference type="InterPro" id="IPR012340">
    <property type="entry name" value="NA-bd_OB-fold"/>
</dbReference>
<dbReference type="OrthoDB" id="1918363at2759"/>
<accession>A0A8B8MAC9</accession>
<dbReference type="PANTHER" id="PTHR15838:SF3">
    <property type="entry name" value="PROTEIN PIGMENT DEFECTIVE 338, CHLOROPLASTIC"/>
    <property type="match status" value="1"/>
</dbReference>
<dbReference type="Gene3D" id="2.40.50.140">
    <property type="entry name" value="Nucleic acid-binding proteins"/>
    <property type="match status" value="2"/>
</dbReference>
<feature type="domain" description="S1 motif" evidence="1">
    <location>
        <begin position="396"/>
        <end position="465"/>
    </location>
</feature>
<dbReference type="PROSITE" id="PS50126">
    <property type="entry name" value="S1"/>
    <property type="match status" value="2"/>
</dbReference>
<dbReference type="PANTHER" id="PTHR15838">
    <property type="entry name" value="NUCLEOLAR PROTEIN OF 40 KDA"/>
    <property type="match status" value="1"/>
</dbReference>
<dbReference type="SUPFAM" id="SSF50249">
    <property type="entry name" value="Nucleic acid-binding proteins"/>
    <property type="match status" value="2"/>
</dbReference>
<dbReference type="Pfam" id="PF00575">
    <property type="entry name" value="S1"/>
    <property type="match status" value="2"/>
</dbReference>
<dbReference type="KEGG" id="aprc:113872347"/>
<dbReference type="Proteomes" id="UP000694853">
    <property type="component" value="Unplaced"/>
</dbReference>
<dbReference type="AlphaFoldDB" id="A0A8B8MAC9"/>
<dbReference type="InterPro" id="IPR003029">
    <property type="entry name" value="S1_domain"/>
</dbReference>
<name>A0A8B8MAC9_ABRPR</name>
<dbReference type="GO" id="GO:0003723">
    <property type="term" value="F:RNA binding"/>
    <property type="evidence" value="ECO:0007669"/>
    <property type="project" value="TreeGrafter"/>
</dbReference>
<keyword evidence="2" id="KW-1185">Reference proteome</keyword>